<feature type="domain" description="Sushi" evidence="7">
    <location>
        <begin position="161"/>
        <end position="248"/>
    </location>
</feature>
<accession>A0ABY7E556</accession>
<comment type="caution">
    <text evidence="6">Lacks conserved residue(s) required for the propagation of feature annotation.</text>
</comment>
<feature type="disulfide bond" evidence="6">
    <location>
        <begin position="131"/>
        <end position="158"/>
    </location>
</feature>
<dbReference type="Proteomes" id="UP001164746">
    <property type="component" value="Chromosome 5"/>
</dbReference>
<name>A0ABY7E556_MYAAR</name>
<evidence type="ECO:0000259" key="7">
    <source>
        <dbReference type="PROSITE" id="PS50923"/>
    </source>
</evidence>
<evidence type="ECO:0000313" key="8">
    <source>
        <dbReference type="EMBL" id="WAR04314.1"/>
    </source>
</evidence>
<feature type="non-terminal residue" evidence="8">
    <location>
        <position position="1"/>
    </location>
</feature>
<dbReference type="InterPro" id="IPR035976">
    <property type="entry name" value="Sushi/SCR/CCP_sf"/>
</dbReference>
<evidence type="ECO:0000256" key="3">
    <source>
        <dbReference type="ARBA" id="ARBA00022737"/>
    </source>
</evidence>
<evidence type="ECO:0000313" key="9">
    <source>
        <dbReference type="Proteomes" id="UP001164746"/>
    </source>
</evidence>
<keyword evidence="2" id="KW-0732">Signal</keyword>
<evidence type="ECO:0000256" key="6">
    <source>
        <dbReference type="PROSITE-ProRule" id="PRU00302"/>
    </source>
</evidence>
<organism evidence="8 9">
    <name type="scientific">Mya arenaria</name>
    <name type="common">Soft-shell clam</name>
    <dbReference type="NCBI Taxonomy" id="6604"/>
    <lineage>
        <taxon>Eukaryota</taxon>
        <taxon>Metazoa</taxon>
        <taxon>Spiralia</taxon>
        <taxon>Lophotrochozoa</taxon>
        <taxon>Mollusca</taxon>
        <taxon>Bivalvia</taxon>
        <taxon>Autobranchia</taxon>
        <taxon>Heteroconchia</taxon>
        <taxon>Euheterodonta</taxon>
        <taxon>Imparidentia</taxon>
        <taxon>Neoheterodontei</taxon>
        <taxon>Myida</taxon>
        <taxon>Myoidea</taxon>
        <taxon>Myidae</taxon>
        <taxon>Mya</taxon>
    </lineage>
</organism>
<feature type="domain" description="Sushi" evidence="7">
    <location>
        <begin position="103"/>
        <end position="160"/>
    </location>
</feature>
<dbReference type="Pfam" id="PF00084">
    <property type="entry name" value="Sushi"/>
    <property type="match status" value="4"/>
</dbReference>
<evidence type="ECO:0000256" key="1">
    <source>
        <dbReference type="ARBA" id="ARBA00022659"/>
    </source>
</evidence>
<reference evidence="8" key="1">
    <citation type="submission" date="2022-11" db="EMBL/GenBank/DDBJ databases">
        <title>Centuries of genome instability and evolution in soft-shell clam transmissible cancer (bioRxiv).</title>
        <authorList>
            <person name="Hart S.F.M."/>
            <person name="Yonemitsu M.A."/>
            <person name="Giersch R.M."/>
            <person name="Beal B.F."/>
            <person name="Arriagada G."/>
            <person name="Davis B.W."/>
            <person name="Ostrander E.A."/>
            <person name="Goff S.P."/>
            <person name="Metzger M.J."/>
        </authorList>
    </citation>
    <scope>NUCLEOTIDE SEQUENCE</scope>
    <source>
        <strain evidence="8">MELC-2E11</strain>
        <tissue evidence="8">Siphon/mantle</tissue>
    </source>
</reference>
<feature type="non-terminal residue" evidence="8">
    <location>
        <position position="249"/>
    </location>
</feature>
<feature type="disulfide bond" evidence="6">
    <location>
        <begin position="73"/>
        <end position="100"/>
    </location>
</feature>
<dbReference type="PROSITE" id="PS50923">
    <property type="entry name" value="SUSHI"/>
    <property type="match status" value="3"/>
</dbReference>
<evidence type="ECO:0000256" key="5">
    <source>
        <dbReference type="ARBA" id="ARBA00023180"/>
    </source>
</evidence>
<feature type="domain" description="Sushi" evidence="7">
    <location>
        <begin position="40"/>
        <end position="102"/>
    </location>
</feature>
<dbReference type="PANTHER" id="PTHR46393">
    <property type="entry name" value="SUSHI DOMAIN-CONTAINING PROTEIN"/>
    <property type="match status" value="1"/>
</dbReference>
<sequence length="249" mass="26738">TPNGTTYGQEAVYTCNNGYDKFGSTQVLCTANGVWSELLPSCRKTSCGSLSNPNKGIVRASETTFGEIATYICFQGYTLNGTVTRTCQANGSWSGLAPVCDINDCGRLPSPTNGSVEFNATTFMSIARYRCDTGFTLQGFVVRICQQTSEWSDQPPSCQIMNCGSPPALENGGLLALPETTVYGTLVTYICNIGYEPTGDTNIVVHCQTLRMVKASPLMAQRYLPNGTTSLTCLASKEWSSEPPTCDIA</sequence>
<keyword evidence="3" id="KW-0677">Repeat</keyword>
<dbReference type="EMBL" id="CP111016">
    <property type="protein sequence ID" value="WAR04314.1"/>
    <property type="molecule type" value="Genomic_DNA"/>
</dbReference>
<proteinExistence type="predicted"/>
<dbReference type="SUPFAM" id="SSF57535">
    <property type="entry name" value="Complement control module/SCR domain"/>
    <property type="match status" value="4"/>
</dbReference>
<dbReference type="SMART" id="SM00032">
    <property type="entry name" value="CCP"/>
    <property type="match status" value="4"/>
</dbReference>
<evidence type="ECO:0000256" key="2">
    <source>
        <dbReference type="ARBA" id="ARBA00022729"/>
    </source>
</evidence>
<keyword evidence="1 6" id="KW-0768">Sushi</keyword>
<protein>
    <submittedName>
        <fullName evidence="8">SVEP1-like protein</fullName>
    </submittedName>
</protein>
<dbReference type="PANTHER" id="PTHR46393:SF7">
    <property type="entry name" value="COMPLEMENT C2"/>
    <property type="match status" value="1"/>
</dbReference>
<dbReference type="Gene3D" id="2.10.70.10">
    <property type="entry name" value="Complement Module, domain 1"/>
    <property type="match status" value="4"/>
</dbReference>
<dbReference type="InterPro" id="IPR000436">
    <property type="entry name" value="Sushi_SCR_CCP_dom"/>
</dbReference>
<keyword evidence="5" id="KW-0325">Glycoprotein</keyword>
<gene>
    <name evidence="8" type="ORF">MAR_019683</name>
</gene>
<evidence type="ECO:0000256" key="4">
    <source>
        <dbReference type="ARBA" id="ARBA00023157"/>
    </source>
</evidence>
<keyword evidence="9" id="KW-1185">Reference proteome</keyword>
<keyword evidence="4 6" id="KW-1015">Disulfide bond</keyword>
<dbReference type="CDD" id="cd00033">
    <property type="entry name" value="CCP"/>
    <property type="match status" value="4"/>
</dbReference>